<accession>A0A6A5XAT5</accession>
<evidence type="ECO:0000313" key="3">
    <source>
        <dbReference type="Proteomes" id="UP000799778"/>
    </source>
</evidence>
<evidence type="ECO:0008006" key="4">
    <source>
        <dbReference type="Google" id="ProtNLM"/>
    </source>
</evidence>
<dbReference type="OrthoDB" id="3552888at2759"/>
<dbReference type="EMBL" id="ML978077">
    <property type="protein sequence ID" value="KAF2010185.1"/>
    <property type="molecule type" value="Genomic_DNA"/>
</dbReference>
<gene>
    <name evidence="2" type="ORF">BU24DRAFT_467660</name>
</gene>
<dbReference type="RefSeq" id="XP_033378524.1">
    <property type="nucleotide sequence ID" value="XM_033532458.1"/>
</dbReference>
<dbReference type="AlphaFoldDB" id="A0A6A5XAT5"/>
<protein>
    <recommendedName>
        <fullName evidence="4">Secreted protein</fullName>
    </recommendedName>
</protein>
<dbReference type="Proteomes" id="UP000799778">
    <property type="component" value="Unassembled WGS sequence"/>
</dbReference>
<evidence type="ECO:0000256" key="1">
    <source>
        <dbReference type="SAM" id="SignalP"/>
    </source>
</evidence>
<feature type="signal peptide" evidence="1">
    <location>
        <begin position="1"/>
        <end position="17"/>
    </location>
</feature>
<keyword evidence="1" id="KW-0732">Signal</keyword>
<keyword evidence="3" id="KW-1185">Reference proteome</keyword>
<evidence type="ECO:0000313" key="2">
    <source>
        <dbReference type="EMBL" id="KAF2010185.1"/>
    </source>
</evidence>
<organism evidence="2 3">
    <name type="scientific">Aaosphaeria arxii CBS 175.79</name>
    <dbReference type="NCBI Taxonomy" id="1450172"/>
    <lineage>
        <taxon>Eukaryota</taxon>
        <taxon>Fungi</taxon>
        <taxon>Dikarya</taxon>
        <taxon>Ascomycota</taxon>
        <taxon>Pezizomycotina</taxon>
        <taxon>Dothideomycetes</taxon>
        <taxon>Pleosporomycetidae</taxon>
        <taxon>Pleosporales</taxon>
        <taxon>Pleosporales incertae sedis</taxon>
        <taxon>Aaosphaeria</taxon>
    </lineage>
</organism>
<reference evidence="2" key="1">
    <citation type="journal article" date="2020" name="Stud. Mycol.">
        <title>101 Dothideomycetes genomes: a test case for predicting lifestyles and emergence of pathogens.</title>
        <authorList>
            <person name="Haridas S."/>
            <person name="Albert R."/>
            <person name="Binder M."/>
            <person name="Bloem J."/>
            <person name="Labutti K."/>
            <person name="Salamov A."/>
            <person name="Andreopoulos B."/>
            <person name="Baker S."/>
            <person name="Barry K."/>
            <person name="Bills G."/>
            <person name="Bluhm B."/>
            <person name="Cannon C."/>
            <person name="Castanera R."/>
            <person name="Culley D."/>
            <person name="Daum C."/>
            <person name="Ezra D."/>
            <person name="Gonzalez J."/>
            <person name="Henrissat B."/>
            <person name="Kuo A."/>
            <person name="Liang C."/>
            <person name="Lipzen A."/>
            <person name="Lutzoni F."/>
            <person name="Magnuson J."/>
            <person name="Mondo S."/>
            <person name="Nolan M."/>
            <person name="Ohm R."/>
            <person name="Pangilinan J."/>
            <person name="Park H.-J."/>
            <person name="Ramirez L."/>
            <person name="Alfaro M."/>
            <person name="Sun H."/>
            <person name="Tritt A."/>
            <person name="Yoshinaga Y."/>
            <person name="Zwiers L.-H."/>
            <person name="Turgeon B."/>
            <person name="Goodwin S."/>
            <person name="Spatafora J."/>
            <person name="Crous P."/>
            <person name="Grigoriev I."/>
        </authorList>
    </citation>
    <scope>NUCLEOTIDE SEQUENCE</scope>
    <source>
        <strain evidence="2">CBS 175.79</strain>
    </source>
</reference>
<feature type="chain" id="PRO_5025406519" description="Secreted protein" evidence="1">
    <location>
        <begin position="18"/>
        <end position="199"/>
    </location>
</feature>
<dbReference type="GeneID" id="54289855"/>
<sequence length="199" mass="21604">MRIAAAAFALWVSSVIATPLAENLYTREEAQSLGLPIVDLEWTGQVVEGGPTVTLTGTAQSIYEEILKINPDFKSDEVEERGLEARQSDGTIQCGNAPYVTNYNRQCGEGISYLRRLGGGNGMCGTPAGVCTRVSCSNNCGMYLCSNSAKSVRCNSIANDIEWISSRCGRTVNGVWQSRGRLVFRDGHATELRRPDNLC</sequence>
<proteinExistence type="predicted"/>
<name>A0A6A5XAT5_9PLEO</name>